<feature type="chain" id="PRO_5038419451" description="Putative peptidoglycan-binding domain-containing protein" evidence="1">
    <location>
        <begin position="29"/>
        <end position="144"/>
    </location>
</feature>
<protein>
    <recommendedName>
        <fullName evidence="2">Putative peptidoglycan-binding domain-containing protein</fullName>
    </recommendedName>
</protein>
<accession>A0A0A0IBJ0</accession>
<dbReference type="RefSeq" id="WP_039254209.1">
    <property type="nucleotide sequence ID" value="NZ_JENJ01000016.1"/>
</dbReference>
<dbReference type="OrthoDB" id="9963772at2"/>
<dbReference type="Proteomes" id="UP000030012">
    <property type="component" value="Unassembled WGS sequence"/>
</dbReference>
<dbReference type="Pfam" id="PF21398">
    <property type="entry name" value="PG_binding_5"/>
    <property type="match status" value="1"/>
</dbReference>
<proteinExistence type="predicted"/>
<organism evidence="3 4">
    <name type="scientific">Clostridium novyi A str. 4552</name>
    <dbReference type="NCBI Taxonomy" id="1444289"/>
    <lineage>
        <taxon>Bacteria</taxon>
        <taxon>Bacillati</taxon>
        <taxon>Bacillota</taxon>
        <taxon>Clostridia</taxon>
        <taxon>Eubacteriales</taxon>
        <taxon>Clostridiaceae</taxon>
        <taxon>Clostridium</taxon>
    </lineage>
</organism>
<comment type="caution">
    <text evidence="3">The sequence shown here is derived from an EMBL/GenBank/DDBJ whole genome shotgun (WGS) entry which is preliminary data.</text>
</comment>
<evidence type="ECO:0000256" key="1">
    <source>
        <dbReference type="SAM" id="SignalP"/>
    </source>
</evidence>
<gene>
    <name evidence="3" type="ORF">Z968_05190</name>
</gene>
<sequence>MLKSKTRWKIGTSLILSTFILTSSVIVASAVTNNNGKVTKESVQHINDNVASKPQKIEVKKLDNGLRVEYMGNLENMPSELKTPHVKQAFKDGNWKIKVVSGYTTYTYRTAPQDVRSRYEAACKSVNKVPKDSDVISIPKNVDK</sequence>
<feature type="domain" description="Putative peptidoglycan-binding" evidence="2">
    <location>
        <begin position="104"/>
        <end position="143"/>
    </location>
</feature>
<evidence type="ECO:0000259" key="2">
    <source>
        <dbReference type="Pfam" id="PF21398"/>
    </source>
</evidence>
<reference evidence="3 4" key="1">
    <citation type="submission" date="2014-01" db="EMBL/GenBank/DDBJ databases">
        <title>Plasmidome dynamics in the species complex Clostridium novyi sensu lato converts strains of independent lineages into distinctly different pathogens.</title>
        <authorList>
            <person name="Skarin H."/>
            <person name="Segerman B."/>
        </authorList>
    </citation>
    <scope>NUCLEOTIDE SEQUENCE [LARGE SCALE GENOMIC DNA]</scope>
    <source>
        <strain evidence="3 4">4552</strain>
    </source>
</reference>
<dbReference type="InterPro" id="IPR048807">
    <property type="entry name" value="PG-bd"/>
</dbReference>
<dbReference type="EMBL" id="JENJ01000016">
    <property type="protein sequence ID" value="KGM96975.1"/>
    <property type="molecule type" value="Genomic_DNA"/>
</dbReference>
<dbReference type="AlphaFoldDB" id="A0A0A0IBJ0"/>
<name>A0A0A0IBJ0_CLONO</name>
<keyword evidence="1" id="KW-0732">Signal</keyword>
<feature type="signal peptide" evidence="1">
    <location>
        <begin position="1"/>
        <end position="28"/>
    </location>
</feature>
<evidence type="ECO:0000313" key="3">
    <source>
        <dbReference type="EMBL" id="KGM96975.1"/>
    </source>
</evidence>
<evidence type="ECO:0000313" key="4">
    <source>
        <dbReference type="Proteomes" id="UP000030012"/>
    </source>
</evidence>